<evidence type="ECO:0000259" key="1">
    <source>
        <dbReference type="Pfam" id="PF04168"/>
    </source>
</evidence>
<dbReference type="PANTHER" id="PTHR34595:SF2">
    <property type="entry name" value="BLR2978 PROTEIN"/>
    <property type="match status" value="1"/>
</dbReference>
<feature type="domain" description="DUF403" evidence="1">
    <location>
        <begin position="504"/>
        <end position="816"/>
    </location>
</feature>
<dbReference type="InterPro" id="IPR051680">
    <property type="entry name" value="ATP-dep_Glu-Cys_Ligase-2"/>
</dbReference>
<dbReference type="AlphaFoldDB" id="A0A5K7ZRT4"/>
<dbReference type="RefSeq" id="WP_155323107.1">
    <property type="nucleotide sequence ID" value="NZ_AP021876.1"/>
</dbReference>
<sequence length="834" mass="92687">MTEPDINGPASLFDAMRFFGDTFCEAFDPGGVPRAHWQPLMNALDTIAPSVLAQRQERVRRMRHEDGATFNPFNDTGGRGTPWALDMIPLPITAGEWAGLEAGLIQRAGLLEQILADVYGPQNLIRQGHLPAELIYANPHFLRPCHGILPAGNRYLTYYAADLYRGTDGRFRVLRDYGDHPAGIGYALENRIVISRVFSELYHRTQIRRLAPFFHTFHLSLVERTTLRRNDPGIVLLSPGPESRIYFEHALLSRYLGYPLVEGQDLTVRNGDVFQKKLAGLEPVDAIFRHIADDSSDPFTLRRATGSGVAGLIQACREQQVEVVNPIGSGFVDTPVLAVFLSALCRQLTGGDLLLENHPAWWCGNESDRNHVLANLEQLTLMPAMEPDEPPAVSTDRIADIGTAPHRFMARALVQPATAPAWNPDSVGPRYTLLRVFACATENGFTLMPGGLAITAADVPTLLGSAPEQQQSKDIWVFSDRPVTPFSLMGGLQTIDQFKRGSDLPSRVADHLLWLGRYLERAEGLIRLLRSVFRRLSGETRLADIPDLPFLLSLLRAENTIPPVPDGGAPIPRYRELAGQLNAAITNKDRPASVVAVLKRVQEAARNVRDRLSLDSWRVINRLDGFADAPNGDPLDLLDDTLFTLSAFSGLAMESMTRGLGWRFMDMGRRVERAINQTTLIRLGLPRVCMDSSSALEALLEVSDSIMTYRARYRTAFQLAPVMDLLVVDESNPKSLAFQCSRIAGHVEELPRKDPRRYATAEERLALEMLTAVRLLDLSGLDCKKSNDRRAALEKFLKSMEQRLTDFAQQVSAHYLTRVPATPHFSGIRGESQP</sequence>
<proteinExistence type="predicted"/>
<evidence type="ECO:0000313" key="4">
    <source>
        <dbReference type="Proteomes" id="UP000425960"/>
    </source>
</evidence>
<dbReference type="InterPro" id="IPR025841">
    <property type="entry name" value="CP_ATPgrasp_2"/>
</dbReference>
<evidence type="ECO:0000313" key="3">
    <source>
        <dbReference type="EMBL" id="BBO82733.1"/>
    </source>
</evidence>
<dbReference type="Pfam" id="PF14403">
    <property type="entry name" value="CP_ATPgrasp_2"/>
    <property type="match status" value="1"/>
</dbReference>
<dbReference type="PANTHER" id="PTHR34595">
    <property type="entry name" value="BLR5612 PROTEIN"/>
    <property type="match status" value="1"/>
</dbReference>
<dbReference type="KEGG" id="dov:DSCO28_32990"/>
<reference evidence="3 4" key="1">
    <citation type="submission" date="2019-11" db="EMBL/GenBank/DDBJ databases">
        <title>Comparative genomics of hydrocarbon-degrading Desulfosarcina strains.</title>
        <authorList>
            <person name="Watanabe M."/>
            <person name="Kojima H."/>
            <person name="Fukui M."/>
        </authorList>
    </citation>
    <scope>NUCLEOTIDE SEQUENCE [LARGE SCALE GENOMIC DNA]</scope>
    <source>
        <strain evidence="3 4">28bB2T</strain>
    </source>
</reference>
<organism evidence="3 4">
    <name type="scientific">Desulfosarcina ovata subsp. sediminis</name>
    <dbReference type="NCBI Taxonomy" id="885957"/>
    <lineage>
        <taxon>Bacteria</taxon>
        <taxon>Pseudomonadati</taxon>
        <taxon>Thermodesulfobacteriota</taxon>
        <taxon>Desulfobacteria</taxon>
        <taxon>Desulfobacterales</taxon>
        <taxon>Desulfosarcinaceae</taxon>
        <taxon>Desulfosarcina</taxon>
    </lineage>
</organism>
<protein>
    <submittedName>
        <fullName evidence="3">Uncharacterized protein</fullName>
    </submittedName>
</protein>
<name>A0A5K7ZRT4_9BACT</name>
<gene>
    <name evidence="3" type="ORF">DSCO28_32990</name>
</gene>
<dbReference type="Gene3D" id="3.40.50.11290">
    <property type="match status" value="1"/>
</dbReference>
<accession>A0A5K7ZRT4</accession>
<dbReference type="SUPFAM" id="SSF56059">
    <property type="entry name" value="Glutathione synthetase ATP-binding domain-like"/>
    <property type="match status" value="1"/>
</dbReference>
<feature type="domain" description="Circularly permuted ATP-grasp type 2" evidence="2">
    <location>
        <begin position="89"/>
        <end position="453"/>
    </location>
</feature>
<evidence type="ECO:0000259" key="2">
    <source>
        <dbReference type="Pfam" id="PF14403"/>
    </source>
</evidence>
<dbReference type="Proteomes" id="UP000425960">
    <property type="component" value="Chromosome"/>
</dbReference>
<dbReference type="EMBL" id="AP021876">
    <property type="protein sequence ID" value="BBO82733.1"/>
    <property type="molecule type" value="Genomic_DNA"/>
</dbReference>
<dbReference type="Pfam" id="PF04168">
    <property type="entry name" value="Alpha-E"/>
    <property type="match status" value="1"/>
</dbReference>
<dbReference type="InterPro" id="IPR007296">
    <property type="entry name" value="DUF403"/>
</dbReference>